<keyword evidence="2" id="KW-0812">Transmembrane</keyword>
<evidence type="ECO:0000256" key="2">
    <source>
        <dbReference type="SAM" id="Phobius"/>
    </source>
</evidence>
<name>R7YBD2_9ACTN</name>
<comment type="caution">
    <text evidence="3">The sequence shown here is derived from an EMBL/GenBank/DDBJ whole genome shotgun (WGS) entry which is preliminary data.</text>
</comment>
<dbReference type="EMBL" id="AQPW01000006">
    <property type="protein sequence ID" value="EON33277.1"/>
    <property type="molecule type" value="Genomic_DNA"/>
</dbReference>
<dbReference type="OrthoDB" id="4375088at2"/>
<feature type="compositionally biased region" description="Polar residues" evidence="1">
    <location>
        <begin position="280"/>
        <end position="295"/>
    </location>
</feature>
<feature type="region of interest" description="Disordered" evidence="1">
    <location>
        <begin position="169"/>
        <end position="295"/>
    </location>
</feature>
<accession>R7YBD2</accession>
<dbReference type="RefSeq" id="WP_010842030.1">
    <property type="nucleotide sequence ID" value="NZ_AQPW01000006.1"/>
</dbReference>
<organism evidence="3 4">
    <name type="scientific">Gordonia terrae C-6</name>
    <dbReference type="NCBI Taxonomy" id="1316928"/>
    <lineage>
        <taxon>Bacteria</taxon>
        <taxon>Bacillati</taxon>
        <taxon>Actinomycetota</taxon>
        <taxon>Actinomycetes</taxon>
        <taxon>Mycobacteriales</taxon>
        <taxon>Gordoniaceae</taxon>
        <taxon>Gordonia</taxon>
    </lineage>
</organism>
<sequence>MPEPYGPAPESDPGGSSRPKIPDSVSIAVELWVVVIVGQIVALFAQTGTFVDMIRDQVRAAPQEGVPPEQIDFMTSSGFVIGVLVVTSLFLTAITALVVWFTRKGYNWARVVLSAMGVYVVVSLLFSLFGDTSPVWAMIPQVISGVAALGATVLLMRGDSETYCRAMAQARKPQPVHPPTPPYPYGQNPYGQNPYGQNPYGQNPYEQNPYSQNPYEQNPYGQNPYGQNPYGRSPYDPNPYGENTPYGDSEHRDERVGPHPEKPHSEPVHLEKPRPENLRPENSGSENQNEGPKNQ</sequence>
<proteinExistence type="predicted"/>
<feature type="compositionally biased region" description="Pro residues" evidence="1">
    <location>
        <begin position="175"/>
        <end position="184"/>
    </location>
</feature>
<dbReference type="AlphaFoldDB" id="R7YBD2"/>
<evidence type="ECO:0000313" key="4">
    <source>
        <dbReference type="Proteomes" id="UP000013569"/>
    </source>
</evidence>
<feature type="compositionally biased region" description="Low complexity" evidence="1">
    <location>
        <begin position="185"/>
        <end position="205"/>
    </location>
</feature>
<keyword evidence="2" id="KW-1133">Transmembrane helix</keyword>
<dbReference type="PATRIC" id="fig|1316928.3.peg.1589"/>
<protein>
    <recommendedName>
        <fullName evidence="5">Transmembrane protein</fullName>
    </recommendedName>
</protein>
<feature type="transmembrane region" description="Helical" evidence="2">
    <location>
        <begin position="135"/>
        <end position="156"/>
    </location>
</feature>
<feature type="compositionally biased region" description="Basic and acidic residues" evidence="1">
    <location>
        <begin position="248"/>
        <end position="279"/>
    </location>
</feature>
<feature type="transmembrane region" description="Helical" evidence="2">
    <location>
        <begin position="79"/>
        <end position="101"/>
    </location>
</feature>
<evidence type="ECO:0000256" key="1">
    <source>
        <dbReference type="SAM" id="MobiDB-lite"/>
    </source>
</evidence>
<evidence type="ECO:0008006" key="5">
    <source>
        <dbReference type="Google" id="ProtNLM"/>
    </source>
</evidence>
<reference evidence="3 4" key="1">
    <citation type="journal article" date="2013" name="Genome Announc.">
        <title>Draft Genome Sequence of a Benzothiophene-Desulfurizing Bacterium, Gordona terrae Strain C-6.</title>
        <authorList>
            <person name="Wang W."/>
            <person name="Ma T."/>
            <person name="Ren Y."/>
            <person name="Li G."/>
        </authorList>
    </citation>
    <scope>NUCLEOTIDE SEQUENCE [LARGE SCALE GENOMIC DNA]</scope>
    <source>
        <strain evidence="3 4">C-6</strain>
    </source>
</reference>
<gene>
    <name evidence="3" type="ORF">GTC6_07931</name>
</gene>
<evidence type="ECO:0000313" key="3">
    <source>
        <dbReference type="EMBL" id="EON33277.1"/>
    </source>
</evidence>
<dbReference type="Proteomes" id="UP000013569">
    <property type="component" value="Unassembled WGS sequence"/>
</dbReference>
<feature type="transmembrane region" description="Helical" evidence="2">
    <location>
        <begin position="25"/>
        <end position="45"/>
    </location>
</feature>
<keyword evidence="2" id="KW-0472">Membrane</keyword>
<feature type="compositionally biased region" description="Polar residues" evidence="1">
    <location>
        <begin position="206"/>
        <end position="226"/>
    </location>
</feature>
<feature type="transmembrane region" description="Helical" evidence="2">
    <location>
        <begin position="108"/>
        <end position="129"/>
    </location>
</feature>